<organism evidence="1 2">
    <name type="scientific">Leptospira kanakyensis</name>
    <dbReference type="NCBI Taxonomy" id="2484968"/>
    <lineage>
        <taxon>Bacteria</taxon>
        <taxon>Pseudomonadati</taxon>
        <taxon>Spirochaetota</taxon>
        <taxon>Spirochaetia</taxon>
        <taxon>Leptospirales</taxon>
        <taxon>Leptospiraceae</taxon>
        <taxon>Leptospira</taxon>
    </lineage>
</organism>
<keyword evidence="2" id="KW-1185">Reference proteome</keyword>
<gene>
    <name evidence="1" type="ORF">EHQ18_06960</name>
</gene>
<reference evidence="1" key="1">
    <citation type="journal article" date="2019" name="PLoS Negl. Trop. Dis.">
        <title>Revisiting the worldwide diversity of Leptospira species in the environment.</title>
        <authorList>
            <person name="Vincent A.T."/>
            <person name="Schiettekatte O."/>
            <person name="Bourhy P."/>
            <person name="Veyrier F.J."/>
            <person name="Picardeau M."/>
        </authorList>
    </citation>
    <scope>NUCLEOTIDE SEQUENCE [LARGE SCALE GENOMIC DNA]</scope>
    <source>
        <strain evidence="1">201800293</strain>
    </source>
</reference>
<dbReference type="Proteomes" id="UP000297239">
    <property type="component" value="Unassembled WGS sequence"/>
</dbReference>
<dbReference type="RefSeq" id="WP_135632761.1">
    <property type="nucleotide sequence ID" value="NZ_RQFE01000011.1"/>
</dbReference>
<name>A0A6N4QJW7_9LEPT</name>
<sequence length="150" mass="17613">MNVNQMMKKLKKIHLIIFLLFLTISSLDSINFQKVKPNLNCKFKPGYYIETIHFGENTLVIHVEITEELINFHRVIDQLYVKNKLVWTGDCEFEMVTLEITDPILLDSDWIGKRTNYKAVAIDNNIYNYIKIEKNATSQTLKFQGKSFPH</sequence>
<accession>A0A6N4QJW7</accession>
<evidence type="ECO:0000313" key="1">
    <source>
        <dbReference type="EMBL" id="TGK73538.1"/>
    </source>
</evidence>
<dbReference type="AlphaFoldDB" id="A0A6N4QJW7"/>
<proteinExistence type="predicted"/>
<dbReference type="EMBL" id="RQFF01000013">
    <property type="protein sequence ID" value="TGK73538.1"/>
    <property type="molecule type" value="Genomic_DNA"/>
</dbReference>
<comment type="caution">
    <text evidence="1">The sequence shown here is derived from an EMBL/GenBank/DDBJ whole genome shotgun (WGS) entry which is preliminary data.</text>
</comment>
<protein>
    <submittedName>
        <fullName evidence="1">Uncharacterized protein</fullName>
    </submittedName>
</protein>
<evidence type="ECO:0000313" key="2">
    <source>
        <dbReference type="Proteomes" id="UP000297239"/>
    </source>
</evidence>
<dbReference type="OrthoDB" id="332191at2"/>